<accession>A0A8T2M040</accession>
<keyword evidence="1" id="KW-0479">Metal-binding</keyword>
<name>A0A8T2M040_ASTMX</name>
<dbReference type="InterPro" id="IPR000571">
    <property type="entry name" value="Znf_CCCH"/>
</dbReference>
<dbReference type="EMBL" id="JAICCE010000005">
    <property type="protein sequence ID" value="KAG9277653.1"/>
    <property type="molecule type" value="Genomic_DNA"/>
</dbReference>
<reference evidence="3 4" key="1">
    <citation type="submission" date="2021-07" db="EMBL/GenBank/DDBJ databases">
        <authorList>
            <person name="Imarazene B."/>
            <person name="Zahm M."/>
            <person name="Klopp C."/>
            <person name="Cabau C."/>
            <person name="Beille S."/>
            <person name="Jouanno E."/>
            <person name="Castinel A."/>
            <person name="Lluch J."/>
            <person name="Gil L."/>
            <person name="Kuchtly C."/>
            <person name="Lopez Roques C."/>
            <person name="Donnadieu C."/>
            <person name="Parrinello H."/>
            <person name="Journot L."/>
            <person name="Du K."/>
            <person name="Schartl M."/>
            <person name="Retaux S."/>
            <person name="Guiguen Y."/>
        </authorList>
    </citation>
    <scope>NUCLEOTIDE SEQUENCE [LARGE SCALE GENOMIC DNA]</scope>
    <source>
        <strain evidence="3">Pach_M1</strain>
        <tissue evidence="3">Testis</tissue>
    </source>
</reference>
<dbReference type="PROSITE" id="PS50103">
    <property type="entry name" value="ZF_C3H1"/>
    <property type="match status" value="1"/>
</dbReference>
<proteinExistence type="predicted"/>
<dbReference type="AlphaFoldDB" id="A0A8T2M040"/>
<organism evidence="3 4">
    <name type="scientific">Astyanax mexicanus</name>
    <name type="common">Blind cave fish</name>
    <name type="synonym">Astyanax fasciatus mexicanus</name>
    <dbReference type="NCBI Taxonomy" id="7994"/>
    <lineage>
        <taxon>Eukaryota</taxon>
        <taxon>Metazoa</taxon>
        <taxon>Chordata</taxon>
        <taxon>Craniata</taxon>
        <taxon>Vertebrata</taxon>
        <taxon>Euteleostomi</taxon>
        <taxon>Actinopterygii</taxon>
        <taxon>Neopterygii</taxon>
        <taxon>Teleostei</taxon>
        <taxon>Ostariophysi</taxon>
        <taxon>Characiformes</taxon>
        <taxon>Characoidei</taxon>
        <taxon>Acestrorhamphidae</taxon>
        <taxon>Acestrorhamphinae</taxon>
        <taxon>Astyanax</taxon>
    </lineage>
</organism>
<keyword evidence="1" id="KW-0862">Zinc</keyword>
<evidence type="ECO:0000256" key="1">
    <source>
        <dbReference type="PROSITE-ProRule" id="PRU00723"/>
    </source>
</evidence>
<feature type="domain" description="C3H1-type" evidence="2">
    <location>
        <begin position="264"/>
        <end position="290"/>
    </location>
</feature>
<evidence type="ECO:0000313" key="3">
    <source>
        <dbReference type="EMBL" id="KAG9277653.1"/>
    </source>
</evidence>
<evidence type="ECO:0000313" key="4">
    <source>
        <dbReference type="Proteomes" id="UP000752171"/>
    </source>
</evidence>
<feature type="zinc finger region" description="C3H1-type" evidence="1">
    <location>
        <begin position="264"/>
        <end position="290"/>
    </location>
</feature>
<evidence type="ECO:0000259" key="2">
    <source>
        <dbReference type="PROSITE" id="PS50103"/>
    </source>
</evidence>
<dbReference type="PANTHER" id="PTHR35558">
    <property type="entry name" value="SGNH_HYDRO DOMAIN-CONTAINING PROTEIN"/>
    <property type="match status" value="1"/>
</dbReference>
<dbReference type="PANTHER" id="PTHR35558:SF1">
    <property type="entry name" value="ENDONUCLEASE_EXONUCLEASE_PHOSPHATASE DOMAIN-CONTAINING PROTEIN"/>
    <property type="match status" value="1"/>
</dbReference>
<dbReference type="Proteomes" id="UP000752171">
    <property type="component" value="Unassembled WGS sequence"/>
</dbReference>
<gene>
    <name evidence="3" type="ORF">AMEX_G7677</name>
</gene>
<dbReference type="GO" id="GO:0008270">
    <property type="term" value="F:zinc ion binding"/>
    <property type="evidence" value="ECO:0007669"/>
    <property type="project" value="UniProtKB-KW"/>
</dbReference>
<sequence length="311" mass="33320">MRCKLHWELKPLTLSSGAPSVQAAQPLLPTPQVHDGSFSLSTAAPAPPPAGARSFCPPLVQPSLRQRILQGADVDLSSLLRPSAAAAAPRLLDVGGVSLTLGSSESRASKILTVPEFALAFSTFRDVICAVFPARRQELDDYLSIILDMAVRYGGSGFYEYHRLFSAQAAARLQQWNIATYWGTLNLELYCRIFAGRPSLSCELCGQPSHPVSACSLVISAPVTAPSPAPPSLLSLPFAGAPSAAPRLTTCSSRDSRGRRLYFLGKQAVCNNFNANGCRASSCRFLHICSYCAQAHARPSCPHHPPKFGRS</sequence>
<keyword evidence="1" id="KW-0863">Zinc-finger</keyword>
<protein>
    <submittedName>
        <fullName evidence="3">Endothelial lipase</fullName>
    </submittedName>
</protein>
<comment type="caution">
    <text evidence="3">The sequence shown here is derived from an EMBL/GenBank/DDBJ whole genome shotgun (WGS) entry which is preliminary data.</text>
</comment>